<proteinExistence type="inferred from homology"/>
<dbReference type="InterPro" id="IPR000847">
    <property type="entry name" value="LysR_HTH_N"/>
</dbReference>
<dbReference type="Pfam" id="PF00126">
    <property type="entry name" value="HTH_1"/>
    <property type="match status" value="1"/>
</dbReference>
<dbReference type="SUPFAM" id="SSF46785">
    <property type="entry name" value="Winged helix' DNA-binding domain"/>
    <property type="match status" value="1"/>
</dbReference>
<dbReference type="InterPro" id="IPR036388">
    <property type="entry name" value="WH-like_DNA-bd_sf"/>
</dbReference>
<keyword evidence="7" id="KW-1185">Reference proteome</keyword>
<dbReference type="EMBL" id="JBHTOI010000048">
    <property type="protein sequence ID" value="MFD1419163.1"/>
    <property type="molecule type" value="Genomic_DNA"/>
</dbReference>
<evidence type="ECO:0000256" key="2">
    <source>
        <dbReference type="ARBA" id="ARBA00023015"/>
    </source>
</evidence>
<dbReference type="PANTHER" id="PTHR30419">
    <property type="entry name" value="HTH-TYPE TRANSCRIPTIONAL REGULATOR YBHD"/>
    <property type="match status" value="1"/>
</dbReference>
<protein>
    <submittedName>
        <fullName evidence="6">LysR family transcriptional regulator</fullName>
    </submittedName>
</protein>
<evidence type="ECO:0000256" key="3">
    <source>
        <dbReference type="ARBA" id="ARBA00023125"/>
    </source>
</evidence>
<evidence type="ECO:0000256" key="4">
    <source>
        <dbReference type="ARBA" id="ARBA00023163"/>
    </source>
</evidence>
<dbReference type="InterPro" id="IPR005119">
    <property type="entry name" value="LysR_subst-bd"/>
</dbReference>
<reference evidence="7" key="1">
    <citation type="journal article" date="2019" name="Int. J. Syst. Evol. Microbiol.">
        <title>The Global Catalogue of Microorganisms (GCM) 10K type strain sequencing project: providing services to taxonomists for standard genome sequencing and annotation.</title>
        <authorList>
            <consortium name="The Broad Institute Genomics Platform"/>
            <consortium name="The Broad Institute Genome Sequencing Center for Infectious Disease"/>
            <person name="Wu L."/>
            <person name="Ma J."/>
        </authorList>
    </citation>
    <scope>NUCLEOTIDE SEQUENCE [LARGE SCALE GENOMIC DNA]</scope>
    <source>
        <strain evidence="7">CCM 8936</strain>
    </source>
</reference>
<dbReference type="Pfam" id="PF03466">
    <property type="entry name" value="LysR_substrate"/>
    <property type="match status" value="1"/>
</dbReference>
<comment type="caution">
    <text evidence="6">The sequence shown here is derived from an EMBL/GenBank/DDBJ whole genome shotgun (WGS) entry which is preliminary data.</text>
</comment>
<evidence type="ECO:0000259" key="5">
    <source>
        <dbReference type="PROSITE" id="PS50931"/>
    </source>
</evidence>
<sequence length="293" mass="34265">MNLNDFRYFQKLSDMKSFSETAHFFKVSQPTITYALKRLETEYDTKLVERKSYANSLSLTFAGEQLLQHINKILREDYLVKTDLDRIKQKQIKMGLPPIITNYLIPKIFDELKQFDYLNRIIPVVDGSKELLDKLKNGDIDLSLLGSTNLPDDPDLEYKLLDTHQFKIIASENRKFKTNLKLTDLIDEDFIILDEKSVHQQVFNNFIDKYNVSPRIIFQTSDYKLLLDLVKENKGISFITETAIRSSSGIQELKFDKLELPQFYIMLVYRRGTIKGSIFEKLISIFEGFSIKN</sequence>
<accession>A0ABW4BX89</accession>
<gene>
    <name evidence="6" type="ORF">ACFQ42_10430</name>
</gene>
<dbReference type="SUPFAM" id="SSF53850">
    <property type="entry name" value="Periplasmic binding protein-like II"/>
    <property type="match status" value="1"/>
</dbReference>
<evidence type="ECO:0000313" key="7">
    <source>
        <dbReference type="Proteomes" id="UP001597251"/>
    </source>
</evidence>
<comment type="similarity">
    <text evidence="1">Belongs to the LysR transcriptional regulatory family.</text>
</comment>
<dbReference type="InterPro" id="IPR036390">
    <property type="entry name" value="WH_DNA-bd_sf"/>
</dbReference>
<keyword evidence="2" id="KW-0805">Transcription regulation</keyword>
<feature type="domain" description="HTH lysR-type" evidence="5">
    <location>
        <begin position="1"/>
        <end position="60"/>
    </location>
</feature>
<dbReference type="PROSITE" id="PS50931">
    <property type="entry name" value="HTH_LYSR"/>
    <property type="match status" value="1"/>
</dbReference>
<dbReference type="RefSeq" id="WP_125676075.1">
    <property type="nucleotide sequence ID" value="NZ_JBHTOI010000048.1"/>
</dbReference>
<evidence type="ECO:0000256" key="1">
    <source>
        <dbReference type="ARBA" id="ARBA00009437"/>
    </source>
</evidence>
<evidence type="ECO:0000313" key="6">
    <source>
        <dbReference type="EMBL" id="MFD1419163.1"/>
    </source>
</evidence>
<dbReference type="InterPro" id="IPR050950">
    <property type="entry name" value="HTH-type_LysR_regulators"/>
</dbReference>
<dbReference type="Gene3D" id="1.10.10.10">
    <property type="entry name" value="Winged helix-like DNA-binding domain superfamily/Winged helix DNA-binding domain"/>
    <property type="match status" value="1"/>
</dbReference>
<organism evidence="6 7">
    <name type="scientific">Companilactobacillus keshanensis</name>
    <dbReference type="NCBI Taxonomy" id="2486003"/>
    <lineage>
        <taxon>Bacteria</taxon>
        <taxon>Bacillati</taxon>
        <taxon>Bacillota</taxon>
        <taxon>Bacilli</taxon>
        <taxon>Lactobacillales</taxon>
        <taxon>Lactobacillaceae</taxon>
        <taxon>Companilactobacillus</taxon>
    </lineage>
</organism>
<name>A0ABW4BX89_9LACO</name>
<keyword evidence="3" id="KW-0238">DNA-binding</keyword>
<dbReference type="Gene3D" id="3.40.190.290">
    <property type="match status" value="1"/>
</dbReference>
<keyword evidence="4" id="KW-0804">Transcription</keyword>
<dbReference type="Proteomes" id="UP001597251">
    <property type="component" value="Unassembled WGS sequence"/>
</dbReference>